<dbReference type="InterPro" id="IPR026341">
    <property type="entry name" value="T9SS_type_B"/>
</dbReference>
<evidence type="ECO:0000313" key="2">
    <source>
        <dbReference type="EMBL" id="MFD2603136.1"/>
    </source>
</evidence>
<accession>A0ABW5NVK2</accession>
<evidence type="ECO:0000313" key="3">
    <source>
        <dbReference type="Proteomes" id="UP001597480"/>
    </source>
</evidence>
<dbReference type="Proteomes" id="UP001597480">
    <property type="component" value="Unassembled WGS sequence"/>
</dbReference>
<name>A0ABW5NVK2_9FLAO</name>
<dbReference type="Pfam" id="PF13585">
    <property type="entry name" value="CHU_C"/>
    <property type="match status" value="1"/>
</dbReference>
<keyword evidence="3" id="KW-1185">Reference proteome</keyword>
<gene>
    <name evidence="2" type="ORF">ACFSR3_13825</name>
</gene>
<feature type="chain" id="PRO_5046047898" evidence="1">
    <location>
        <begin position="20"/>
        <end position="429"/>
    </location>
</feature>
<protein>
    <submittedName>
        <fullName evidence="2">Gliding motility-associated C-terminal domain-containing protein</fullName>
    </submittedName>
</protein>
<keyword evidence="1" id="KW-0732">Signal</keyword>
<reference evidence="3" key="1">
    <citation type="journal article" date="2019" name="Int. J. Syst. Evol. Microbiol.">
        <title>The Global Catalogue of Microorganisms (GCM) 10K type strain sequencing project: providing services to taxonomists for standard genome sequencing and annotation.</title>
        <authorList>
            <consortium name="The Broad Institute Genomics Platform"/>
            <consortium name="The Broad Institute Genome Sequencing Center for Infectious Disease"/>
            <person name="Wu L."/>
            <person name="Ma J."/>
        </authorList>
    </citation>
    <scope>NUCLEOTIDE SEQUENCE [LARGE SCALE GENOMIC DNA]</scope>
    <source>
        <strain evidence="3">KCTC 42107</strain>
    </source>
</reference>
<sequence>MKRSIIIIAFMLFWAASFAQNTGQTTNQGKLYVSPNTVMTIMSDFDNQDLGEYENNGEVIFHGNFNNDGVTTYNLNRGEGYTRFEGFLQQNITGSMPAEFYNVLFNNPNNTATEAAFRLFGDISVSGNADFFNGVIKDDVFGGIIVFENNATHSNVGNDSHVDGFVIKNGSTEFTYPIGDQDSISKARYYRYAAISASGDQASSFNGKYYLQNSNDIHPHSLKRGVIDIIDTKEYWRIDKAGSQTDIMVTLSWDKATTDPAILVQPYEEIHIVRWDEQENVWVDEGGVANEVNATQGTVTGVVNVEGYGIFALARVKSDIMLPGDIVIYNGVTPDGDGQNDYFVIDNLKNFPKNTVEIYNRWGVKVFETAAYDTRGNVFNGTSEGRATVTGSKILPTGTYFYIIKYVYEMPGIPAREIKKAGYLYLSSD</sequence>
<dbReference type="RefSeq" id="WP_379821759.1">
    <property type="nucleotide sequence ID" value="NZ_JBHUMD010000027.1"/>
</dbReference>
<proteinExistence type="predicted"/>
<feature type="signal peptide" evidence="1">
    <location>
        <begin position="1"/>
        <end position="19"/>
    </location>
</feature>
<evidence type="ECO:0000256" key="1">
    <source>
        <dbReference type="SAM" id="SignalP"/>
    </source>
</evidence>
<organism evidence="2 3">
    <name type="scientific">Flavobacterium suzhouense</name>
    <dbReference type="NCBI Taxonomy" id="1529638"/>
    <lineage>
        <taxon>Bacteria</taxon>
        <taxon>Pseudomonadati</taxon>
        <taxon>Bacteroidota</taxon>
        <taxon>Flavobacteriia</taxon>
        <taxon>Flavobacteriales</taxon>
        <taxon>Flavobacteriaceae</taxon>
        <taxon>Flavobacterium</taxon>
    </lineage>
</organism>
<dbReference type="EMBL" id="JBHUMD010000027">
    <property type="protein sequence ID" value="MFD2603136.1"/>
    <property type="molecule type" value="Genomic_DNA"/>
</dbReference>
<comment type="caution">
    <text evidence="2">The sequence shown here is derived from an EMBL/GenBank/DDBJ whole genome shotgun (WGS) entry which is preliminary data.</text>
</comment>
<dbReference type="NCBIfam" id="TIGR04131">
    <property type="entry name" value="Bac_Flav_CTERM"/>
    <property type="match status" value="1"/>
</dbReference>